<dbReference type="AlphaFoldDB" id="A0A974C6B5"/>
<dbReference type="InterPro" id="IPR058912">
    <property type="entry name" value="HTH_animal"/>
</dbReference>
<reference evidence="3" key="1">
    <citation type="journal article" date="2016" name="Nature">
        <title>Genome evolution in the allotetraploid frog Xenopus laevis.</title>
        <authorList>
            <person name="Session A.M."/>
            <person name="Uno Y."/>
            <person name="Kwon T."/>
            <person name="Chapman J.A."/>
            <person name="Toyoda A."/>
            <person name="Takahashi S."/>
            <person name="Fukui A."/>
            <person name="Hikosaka A."/>
            <person name="Suzuki A."/>
            <person name="Kondo M."/>
            <person name="van Heeringen S.J."/>
            <person name="Quigley I."/>
            <person name="Heinz S."/>
            <person name="Ogino H."/>
            <person name="Ochi H."/>
            <person name="Hellsten U."/>
            <person name="Lyons J.B."/>
            <person name="Simakov O."/>
            <person name="Putnam N."/>
            <person name="Stites J."/>
            <person name="Kuroki Y."/>
            <person name="Tanaka T."/>
            <person name="Michiue T."/>
            <person name="Watanabe M."/>
            <person name="Bogdanovic O."/>
            <person name="Lister R."/>
            <person name="Georgiou G."/>
            <person name="Paranjpe S.S."/>
            <person name="van Kruijsbergen I."/>
            <person name="Shu S."/>
            <person name="Carlson J."/>
            <person name="Kinoshita T."/>
            <person name="Ohta Y."/>
            <person name="Mawaribuchi S."/>
            <person name="Jenkins J."/>
            <person name="Grimwood J."/>
            <person name="Schmutz J."/>
            <person name="Mitros T."/>
            <person name="Mozaffari S.V."/>
            <person name="Suzuki Y."/>
            <person name="Haramoto Y."/>
            <person name="Yamamoto T.S."/>
            <person name="Takagi C."/>
            <person name="Heald R."/>
            <person name="Miller K."/>
            <person name="Haudenschild C."/>
            <person name="Kitzman J."/>
            <person name="Nakayama T."/>
            <person name="Izutsu Y."/>
            <person name="Robert J."/>
            <person name="Fortriede J."/>
            <person name="Burns K."/>
            <person name="Lotay V."/>
            <person name="Karimi K."/>
            <person name="Yasuoka Y."/>
            <person name="Dichmann D.S."/>
            <person name="Flajnik M.F."/>
            <person name="Houston D.W."/>
            <person name="Shendure J."/>
            <person name="DuPasquier L."/>
            <person name="Vize P.D."/>
            <person name="Zorn A.M."/>
            <person name="Ito M."/>
            <person name="Marcotte E.M."/>
            <person name="Wallingford J.B."/>
            <person name="Ito Y."/>
            <person name="Asashima M."/>
            <person name="Ueno N."/>
            <person name="Matsuda Y."/>
            <person name="Veenstra G.J."/>
            <person name="Fujiyama A."/>
            <person name="Harland R.M."/>
            <person name="Taira M."/>
            <person name="Rokhsar D.S."/>
        </authorList>
    </citation>
    <scope>NUCLEOTIDE SEQUENCE [LARGE SCALE GENOMIC DNA]</scope>
    <source>
        <strain evidence="3">J</strain>
    </source>
</reference>
<dbReference type="InterPro" id="IPR000305">
    <property type="entry name" value="GIY-YIG_endonuc"/>
</dbReference>
<dbReference type="PANTHER" id="PTHR21301">
    <property type="entry name" value="REVERSE TRANSCRIPTASE"/>
    <property type="match status" value="1"/>
</dbReference>
<organism evidence="2 3">
    <name type="scientific">Xenopus laevis</name>
    <name type="common">African clawed frog</name>
    <dbReference type="NCBI Taxonomy" id="8355"/>
    <lineage>
        <taxon>Eukaryota</taxon>
        <taxon>Metazoa</taxon>
        <taxon>Chordata</taxon>
        <taxon>Craniata</taxon>
        <taxon>Vertebrata</taxon>
        <taxon>Euteleostomi</taxon>
        <taxon>Amphibia</taxon>
        <taxon>Batrachia</taxon>
        <taxon>Anura</taxon>
        <taxon>Pipoidea</taxon>
        <taxon>Pipidae</taxon>
        <taxon>Xenopodinae</taxon>
        <taxon>Xenopus</taxon>
        <taxon>Xenopus</taxon>
    </lineage>
</organism>
<proteinExistence type="predicted"/>
<feature type="domain" description="GIY-YIG" evidence="1">
    <location>
        <begin position="266"/>
        <end position="297"/>
    </location>
</feature>
<dbReference type="Pfam" id="PF26215">
    <property type="entry name" value="HTH_animal"/>
    <property type="match status" value="1"/>
</dbReference>
<sequence>MKLRSNFVTKIYTKPTDHNQLLAYDSFHPPAVKKSIPISQFTRVCCITNEPSLQENDLTKMRSKLRGRGYPTDILDDSVATAKMRPGAGTHSLKKDGKKQNTQRITFVGQYHSQSEHFRQILCKHWYLLRDAYPTVTDFNQMPMMSFRKVSRLAPNNRTTGSARSACTKKRPVHVKRSGAAGVPAAPLDCQGKVFLLQKGCTLGKKLVHAEVAPSPRQNTFMGPPRDGMFQCRGCFQCKFVFTGDTFERMVAHKTYKIRGPFSCDTSFVVYMLVCLCNLIYVGETIQTIRDRFSQHC</sequence>
<protein>
    <recommendedName>
        <fullName evidence="1">GIY-YIG domain-containing protein</fullName>
    </recommendedName>
</protein>
<dbReference type="Proteomes" id="UP000694892">
    <property type="component" value="Chromosome 8L"/>
</dbReference>
<evidence type="ECO:0000313" key="3">
    <source>
        <dbReference type="Proteomes" id="UP000694892"/>
    </source>
</evidence>
<dbReference type="PROSITE" id="PS50164">
    <property type="entry name" value="GIY_YIG"/>
    <property type="match status" value="1"/>
</dbReference>
<evidence type="ECO:0000313" key="2">
    <source>
        <dbReference type="EMBL" id="OCT67514.1"/>
    </source>
</evidence>
<gene>
    <name evidence="2" type="ORF">XELAEV_18038812mg</name>
</gene>
<dbReference type="PANTHER" id="PTHR21301:SF12">
    <property type="match status" value="1"/>
</dbReference>
<accession>A0A974C6B5</accession>
<dbReference type="EMBL" id="CM004480">
    <property type="protein sequence ID" value="OCT67514.1"/>
    <property type="molecule type" value="Genomic_DNA"/>
</dbReference>
<name>A0A974C6B5_XENLA</name>
<evidence type="ECO:0000259" key="1">
    <source>
        <dbReference type="PROSITE" id="PS50164"/>
    </source>
</evidence>